<dbReference type="Pfam" id="PF01029">
    <property type="entry name" value="NusB"/>
    <property type="match status" value="1"/>
</dbReference>
<dbReference type="PROSITE" id="PS01153">
    <property type="entry name" value="NOL1_NOP2_SUN"/>
    <property type="match status" value="1"/>
</dbReference>
<feature type="active site" description="Nucleophile" evidence="14">
    <location>
        <position position="372"/>
    </location>
</feature>
<keyword evidence="10 14" id="KW-0694">RNA-binding</keyword>
<name>A0ABT3T7J8_9GAMM</name>
<dbReference type="PRINTS" id="PR02008">
    <property type="entry name" value="RCMTFAMILY"/>
</dbReference>
<evidence type="ECO:0000313" key="17">
    <source>
        <dbReference type="Proteomes" id="UP001143304"/>
    </source>
</evidence>
<dbReference type="PANTHER" id="PTHR22807:SF61">
    <property type="entry name" value="NOL1_NOP2_SUN FAMILY PROTEIN _ ANTITERMINATION NUSB DOMAIN-CONTAINING PROTEIN"/>
    <property type="match status" value="1"/>
</dbReference>
<dbReference type="PROSITE" id="PS51686">
    <property type="entry name" value="SAM_MT_RSMB_NOP"/>
    <property type="match status" value="1"/>
</dbReference>
<dbReference type="SUPFAM" id="SSF53335">
    <property type="entry name" value="S-adenosyl-L-methionine-dependent methyltransferases"/>
    <property type="match status" value="1"/>
</dbReference>
<keyword evidence="17" id="KW-1185">Reference proteome</keyword>
<evidence type="ECO:0000256" key="14">
    <source>
        <dbReference type="PROSITE-ProRule" id="PRU01023"/>
    </source>
</evidence>
<dbReference type="Pfam" id="PF22458">
    <property type="entry name" value="RsmF-B_ferredox"/>
    <property type="match status" value="1"/>
</dbReference>
<dbReference type="RefSeq" id="WP_279249944.1">
    <property type="nucleotide sequence ID" value="NZ_SHNO01000001.1"/>
</dbReference>
<feature type="binding site" evidence="14">
    <location>
        <position position="319"/>
    </location>
    <ligand>
        <name>S-adenosyl-L-methionine</name>
        <dbReference type="ChEBI" id="CHEBI:59789"/>
    </ligand>
</feature>
<gene>
    <name evidence="16" type="primary">rsmB</name>
    <name evidence="16" type="ORF">EYC82_12840</name>
</gene>
<comment type="catalytic activity">
    <reaction evidence="13">
        <text>cytidine(967) in 16S rRNA + S-adenosyl-L-methionine = 5-methylcytidine(967) in 16S rRNA + S-adenosyl-L-homocysteine + H(+)</text>
        <dbReference type="Rhea" id="RHEA:42748"/>
        <dbReference type="Rhea" id="RHEA-COMP:10219"/>
        <dbReference type="Rhea" id="RHEA-COMP:10220"/>
        <dbReference type="ChEBI" id="CHEBI:15378"/>
        <dbReference type="ChEBI" id="CHEBI:57856"/>
        <dbReference type="ChEBI" id="CHEBI:59789"/>
        <dbReference type="ChEBI" id="CHEBI:74483"/>
        <dbReference type="ChEBI" id="CHEBI:82748"/>
        <dbReference type="EC" id="2.1.1.176"/>
    </reaction>
</comment>
<evidence type="ECO:0000256" key="10">
    <source>
        <dbReference type="ARBA" id="ARBA00022884"/>
    </source>
</evidence>
<comment type="function">
    <text evidence="1">Specifically methylates the cytosine at position 967 (m5C967) of 16S rRNA.</text>
</comment>
<dbReference type="InterPro" id="IPR001678">
    <property type="entry name" value="MeTrfase_RsmB-F_NOP2_dom"/>
</dbReference>
<feature type="binding site" evidence="14">
    <location>
        <begin position="250"/>
        <end position="256"/>
    </location>
    <ligand>
        <name>S-adenosyl-L-methionine</name>
        <dbReference type="ChEBI" id="CHEBI:59789"/>
    </ligand>
</feature>
<dbReference type="NCBIfam" id="TIGR00563">
    <property type="entry name" value="rsmB"/>
    <property type="match status" value="1"/>
</dbReference>
<dbReference type="CDD" id="cd02440">
    <property type="entry name" value="AdoMet_MTases"/>
    <property type="match status" value="1"/>
</dbReference>
<dbReference type="NCBIfam" id="NF008149">
    <property type="entry name" value="PRK10901.1"/>
    <property type="match status" value="1"/>
</dbReference>
<keyword evidence="8 14" id="KW-0808">Transferase</keyword>
<feature type="binding site" evidence="14">
    <location>
        <position position="274"/>
    </location>
    <ligand>
        <name>S-adenosyl-L-methionine</name>
        <dbReference type="ChEBI" id="CHEBI:59789"/>
    </ligand>
</feature>
<dbReference type="InterPro" id="IPR049560">
    <property type="entry name" value="MeTrfase_RsmB-F_NOP2_cat"/>
</dbReference>
<feature type="domain" description="SAM-dependent MTase RsmB/NOP-type" evidence="15">
    <location>
        <begin position="160"/>
        <end position="430"/>
    </location>
</feature>
<dbReference type="EMBL" id="SHNO01000001">
    <property type="protein sequence ID" value="MCX2978246.1"/>
    <property type="molecule type" value="Genomic_DNA"/>
</dbReference>
<evidence type="ECO:0000256" key="1">
    <source>
        <dbReference type="ARBA" id="ARBA00002724"/>
    </source>
</evidence>
<comment type="similarity">
    <text evidence="3 14">Belongs to the class I-like SAM-binding methyltransferase superfamily. RsmB/NOP family.</text>
</comment>
<evidence type="ECO:0000256" key="3">
    <source>
        <dbReference type="ARBA" id="ARBA00007494"/>
    </source>
</evidence>
<dbReference type="InterPro" id="IPR035926">
    <property type="entry name" value="NusB-like_sf"/>
</dbReference>
<dbReference type="Gene3D" id="1.10.940.10">
    <property type="entry name" value="NusB-like"/>
    <property type="match status" value="1"/>
</dbReference>
<evidence type="ECO:0000259" key="15">
    <source>
        <dbReference type="PROSITE" id="PS51686"/>
    </source>
</evidence>
<dbReference type="Gene3D" id="3.40.50.150">
    <property type="entry name" value="Vaccinia Virus protein VP39"/>
    <property type="match status" value="1"/>
</dbReference>
<evidence type="ECO:0000256" key="12">
    <source>
        <dbReference type="ARBA" id="ARBA00031088"/>
    </source>
</evidence>
<feature type="binding site" evidence="14">
    <location>
        <position position="300"/>
    </location>
    <ligand>
        <name>S-adenosyl-L-methionine</name>
        <dbReference type="ChEBI" id="CHEBI:59789"/>
    </ligand>
</feature>
<comment type="caution">
    <text evidence="16">The sequence shown here is derived from an EMBL/GenBank/DDBJ whole genome shotgun (WGS) entry which is preliminary data.</text>
</comment>
<evidence type="ECO:0000256" key="9">
    <source>
        <dbReference type="ARBA" id="ARBA00022691"/>
    </source>
</evidence>
<evidence type="ECO:0000256" key="8">
    <source>
        <dbReference type="ARBA" id="ARBA00022679"/>
    </source>
</evidence>
<dbReference type="Gene3D" id="3.30.70.1170">
    <property type="entry name" value="Sun protein, domain 3"/>
    <property type="match status" value="1"/>
</dbReference>
<dbReference type="InterPro" id="IPR054728">
    <property type="entry name" value="RsmB-like_ferredoxin"/>
</dbReference>
<comment type="subcellular location">
    <subcellularLocation>
        <location evidence="2">Cytoplasm</location>
    </subcellularLocation>
</comment>
<dbReference type="SUPFAM" id="SSF48013">
    <property type="entry name" value="NusB-like"/>
    <property type="match status" value="1"/>
</dbReference>
<keyword evidence="5" id="KW-0963">Cytoplasm</keyword>
<dbReference type="Pfam" id="PF01189">
    <property type="entry name" value="Methyltr_RsmB-F"/>
    <property type="match status" value="1"/>
</dbReference>
<evidence type="ECO:0000256" key="13">
    <source>
        <dbReference type="ARBA" id="ARBA00047283"/>
    </source>
</evidence>
<dbReference type="InterPro" id="IPR018314">
    <property type="entry name" value="RsmB/NOL1/NOP2-like_CS"/>
</dbReference>
<proteinExistence type="inferred from homology"/>
<dbReference type="InterPro" id="IPR029063">
    <property type="entry name" value="SAM-dependent_MTases_sf"/>
</dbReference>
<evidence type="ECO:0000256" key="6">
    <source>
        <dbReference type="ARBA" id="ARBA00022552"/>
    </source>
</evidence>
<evidence type="ECO:0000256" key="4">
    <source>
        <dbReference type="ARBA" id="ARBA00012140"/>
    </source>
</evidence>
<dbReference type="Proteomes" id="UP001143304">
    <property type="component" value="Unassembled WGS sequence"/>
</dbReference>
<keyword evidence="6" id="KW-0698">rRNA processing</keyword>
<evidence type="ECO:0000256" key="5">
    <source>
        <dbReference type="ARBA" id="ARBA00022490"/>
    </source>
</evidence>
<protein>
    <recommendedName>
        <fullName evidence="4">16S rRNA (cytosine(967)-C(5))-methyltransferase</fullName>
        <ecNumber evidence="4">2.1.1.176</ecNumber>
    </recommendedName>
    <alternativeName>
        <fullName evidence="11">16S rRNA m5C967 methyltransferase</fullName>
    </alternativeName>
    <alternativeName>
        <fullName evidence="12">rRNA (cytosine-C(5)-)-methyltransferase RsmB</fullName>
    </alternativeName>
</protein>
<accession>A0ABT3T7J8</accession>
<dbReference type="PANTHER" id="PTHR22807">
    <property type="entry name" value="NOP2 YEAST -RELATED NOL1/NOP2/FMU SUN DOMAIN-CONTAINING"/>
    <property type="match status" value="1"/>
</dbReference>
<sequence>MSVDTRAAAALTIADVFSGQSLDRALARQESKVKTRDLGLLRQLCYGTLRHEPRLTAILAQLIDKPLKDKDRDIQALLLCGLYQLDFTRVPDHAAVAATVEATRALKKHWAKNLSNAVLRRFLREREPLLEALDDAASSCHPRWLYDKIQTQWPAAAGDILLANNEHPPMTLRVNTARVSREQYLKTLAKQGIGSSEGLLGPQAIYLSHAMDVSQLPGFQDGMVSVQDEAAQLAAILLSPGPGERVLDVCAAPGGKTCHILELQAELAELVAMDVERNRLDKVSDNLARLGLVASLVCADGTAPPEQLSAASFDRILVDAPCSASGVIRRHPDVKQLRKTTDIATFSELQTRLLLGVWPLLKPGGTLLYATCSIFKEENSTVIGRFLDQTPDAVHQDLDTPWGEASSYGKQLLPSSGGSDGLYYALLQKTVS</sequence>
<dbReference type="InterPro" id="IPR006027">
    <property type="entry name" value="NusB_RsmB_TIM44"/>
</dbReference>
<organism evidence="16 17">
    <name type="scientific">Candidatus Marimicrobium litorale</name>
    <dbReference type="NCBI Taxonomy" id="2518991"/>
    <lineage>
        <taxon>Bacteria</taxon>
        <taxon>Pseudomonadati</taxon>
        <taxon>Pseudomonadota</taxon>
        <taxon>Gammaproteobacteria</taxon>
        <taxon>Cellvibrionales</taxon>
        <taxon>Halieaceae</taxon>
        <taxon>Marimicrobium</taxon>
    </lineage>
</organism>
<dbReference type="EC" id="2.1.1.176" evidence="4"/>
<evidence type="ECO:0000256" key="7">
    <source>
        <dbReference type="ARBA" id="ARBA00022603"/>
    </source>
</evidence>
<evidence type="ECO:0000313" key="16">
    <source>
        <dbReference type="EMBL" id="MCX2978246.1"/>
    </source>
</evidence>
<keyword evidence="7 14" id="KW-0489">Methyltransferase</keyword>
<dbReference type="InterPro" id="IPR023267">
    <property type="entry name" value="RCMT"/>
</dbReference>
<evidence type="ECO:0000256" key="2">
    <source>
        <dbReference type="ARBA" id="ARBA00004496"/>
    </source>
</evidence>
<dbReference type="InterPro" id="IPR004573">
    <property type="entry name" value="rRNA_ssu_MeTfrase_B"/>
</dbReference>
<keyword evidence="9 14" id="KW-0949">S-adenosyl-L-methionine</keyword>
<evidence type="ECO:0000256" key="11">
    <source>
        <dbReference type="ARBA" id="ARBA00030399"/>
    </source>
</evidence>
<reference evidence="16" key="1">
    <citation type="submission" date="2019-02" db="EMBL/GenBank/DDBJ databases">
        <authorList>
            <person name="Li S.-H."/>
        </authorList>
    </citation>
    <scope>NUCLEOTIDE SEQUENCE</scope>
    <source>
        <strain evidence="16">IMCC11814</strain>
    </source>
</reference>